<dbReference type="Pfam" id="PF01832">
    <property type="entry name" value="Glucosaminidase"/>
    <property type="match status" value="1"/>
</dbReference>
<evidence type="ECO:0000313" key="4">
    <source>
        <dbReference type="Proteomes" id="UP000199545"/>
    </source>
</evidence>
<dbReference type="AlphaFoldDB" id="A0A1I3VFV0"/>
<accession>A0A1I3VFV0</accession>
<dbReference type="STRING" id="46223.SAMN05421852_1438"/>
<dbReference type="EMBL" id="FORR01000043">
    <property type="protein sequence ID" value="SFJ93067.1"/>
    <property type="molecule type" value="Genomic_DNA"/>
</dbReference>
<feature type="transmembrane region" description="Helical" evidence="1">
    <location>
        <begin position="29"/>
        <end position="49"/>
    </location>
</feature>
<evidence type="ECO:0000313" key="3">
    <source>
        <dbReference type="EMBL" id="SFJ93067.1"/>
    </source>
</evidence>
<dbReference type="GO" id="GO:0004040">
    <property type="term" value="F:amidase activity"/>
    <property type="evidence" value="ECO:0007669"/>
    <property type="project" value="InterPro"/>
</dbReference>
<keyword evidence="1" id="KW-0812">Transmembrane</keyword>
<gene>
    <name evidence="3" type="ORF">SAMN05421852_1438</name>
</gene>
<sequence>MNNSIHLHNRQDKNTGKKIFTKILHKKKWLLFLGICLIFLSIGTIYYLMITPRNIGCYPSGREKSVDELDQIIDKLTQNKPDSLFRGKAAIFVKAGQTYRVDPVLLLSIAMLETDRGTSSVLKKYNNPGGIMRTDDPSSFETFSSLDRGISRMAWILRSYYLSEKRFTPEQIGPKWAPTGADNDPFQTNAHWPSHVRTFVTEFGGLTYQCKTTDEPIPAKP</sequence>
<keyword evidence="4" id="KW-1185">Reference proteome</keyword>
<evidence type="ECO:0000259" key="2">
    <source>
        <dbReference type="Pfam" id="PF01832"/>
    </source>
</evidence>
<dbReference type="OrthoDB" id="9813368at2"/>
<dbReference type="RefSeq" id="WP_093231776.1">
    <property type="nucleotide sequence ID" value="NZ_FORR01000043.1"/>
</dbReference>
<protein>
    <submittedName>
        <fullName evidence="3">Mannosyl-glycoprotein endo-beta-N-acetylglucosaminidase</fullName>
    </submittedName>
</protein>
<keyword evidence="1" id="KW-0472">Membrane</keyword>
<feature type="domain" description="Mannosyl-glycoprotein endo-beta-N-acetylglucosamidase-like" evidence="2">
    <location>
        <begin position="90"/>
        <end position="168"/>
    </location>
</feature>
<dbReference type="Gene3D" id="1.10.530.10">
    <property type="match status" value="1"/>
</dbReference>
<proteinExistence type="predicted"/>
<name>A0A1I3VFV0_9BACL</name>
<reference evidence="3 4" key="1">
    <citation type="submission" date="2016-10" db="EMBL/GenBank/DDBJ databases">
        <authorList>
            <person name="de Groot N.N."/>
        </authorList>
    </citation>
    <scope>NUCLEOTIDE SEQUENCE [LARGE SCALE GENOMIC DNA]</scope>
    <source>
        <strain evidence="3 4">DSM 44778</strain>
    </source>
</reference>
<evidence type="ECO:0000256" key="1">
    <source>
        <dbReference type="SAM" id="Phobius"/>
    </source>
</evidence>
<organism evidence="3 4">
    <name type="scientific">Thermoflavimicrobium dichotomicum</name>
    <dbReference type="NCBI Taxonomy" id="46223"/>
    <lineage>
        <taxon>Bacteria</taxon>
        <taxon>Bacillati</taxon>
        <taxon>Bacillota</taxon>
        <taxon>Bacilli</taxon>
        <taxon>Bacillales</taxon>
        <taxon>Thermoactinomycetaceae</taxon>
        <taxon>Thermoflavimicrobium</taxon>
    </lineage>
</organism>
<dbReference type="InterPro" id="IPR002901">
    <property type="entry name" value="MGlyc_endo_b_GlcNAc-like_dom"/>
</dbReference>
<keyword evidence="1" id="KW-1133">Transmembrane helix</keyword>
<dbReference type="Proteomes" id="UP000199545">
    <property type="component" value="Unassembled WGS sequence"/>
</dbReference>